<evidence type="ECO:0000313" key="1">
    <source>
        <dbReference type="EMBL" id="TBU58441.1"/>
    </source>
</evidence>
<organism evidence="1 2">
    <name type="scientific">Dichomitus squalens</name>
    <dbReference type="NCBI Taxonomy" id="114155"/>
    <lineage>
        <taxon>Eukaryota</taxon>
        <taxon>Fungi</taxon>
        <taxon>Dikarya</taxon>
        <taxon>Basidiomycota</taxon>
        <taxon>Agaricomycotina</taxon>
        <taxon>Agaricomycetes</taxon>
        <taxon>Polyporales</taxon>
        <taxon>Polyporaceae</taxon>
        <taxon>Dichomitus</taxon>
    </lineage>
</organism>
<dbReference type="EMBL" id="ML145124">
    <property type="protein sequence ID" value="TBU58441.1"/>
    <property type="molecule type" value="Genomic_DNA"/>
</dbReference>
<sequence length="537" mass="60550">MNDAGARLFLRRDVADAVFAQLSPGSYPDEDTLPWERAERRRAQKTLARAALVCRALSEPALDVLWRVVDDIVHLISTLPSYVKSAKLSTAGEAYYTFNRDITPEEWVRFQSLAIRVHELRVTSDANWDNSTWIILSRWCPRGPLCPRLKRLLNFHISSYVSGPAKMMLMSPNLQHIQLSMRGLEKSPPEVSDLILGELQPVFQRVESLSIDLQSGKDDPPRAVEFWQLAHLRSLRVLHKVKLTPDLLRSLTTFPSLCSLSLNIQEIDLGESEDTKLELSSGFPELRDLGVGGKLADIANFLENTSPPELESLTITISQNIVDDLSVDDRRRQLDSVYSKFPRSLHRLTVIIENGSVSDPDLIPSAADLIEPLHWLPSLRRLTFRADIYIPIKDADLRALEGLWPDLTGFEFTFTKRGLDKMDEDSISWTDSIPAVPTVIAFAKAHPQLRRLTLPYVDLASVPGISEVPMLNHGLDLLTIHFLKPKLSLHRLGLAVDRLFPHLDLLENLGDCKRRGDELNAFLFALQAGRRGAHRDV</sequence>
<dbReference type="Proteomes" id="UP000292082">
    <property type="component" value="Unassembled WGS sequence"/>
</dbReference>
<evidence type="ECO:0008006" key="3">
    <source>
        <dbReference type="Google" id="ProtNLM"/>
    </source>
</evidence>
<keyword evidence="2" id="KW-1185">Reference proteome</keyword>
<protein>
    <recommendedName>
        <fullName evidence="3">F-box domain-containing protein</fullName>
    </recommendedName>
</protein>
<name>A0A4Q9PV61_9APHY</name>
<accession>A0A4Q9PV61</accession>
<dbReference type="AlphaFoldDB" id="A0A4Q9PV61"/>
<dbReference type="InterPro" id="IPR032675">
    <property type="entry name" value="LRR_dom_sf"/>
</dbReference>
<evidence type="ECO:0000313" key="2">
    <source>
        <dbReference type="Proteomes" id="UP000292082"/>
    </source>
</evidence>
<dbReference type="STRING" id="114155.A0A4Q9PV61"/>
<proteinExistence type="predicted"/>
<gene>
    <name evidence="1" type="ORF">BD310DRAFT_926945</name>
</gene>
<dbReference type="Gene3D" id="3.80.10.10">
    <property type="entry name" value="Ribonuclease Inhibitor"/>
    <property type="match status" value="1"/>
</dbReference>
<reference evidence="1 2" key="1">
    <citation type="submission" date="2019-01" db="EMBL/GenBank/DDBJ databases">
        <title>Draft genome sequences of three monokaryotic isolates of the white-rot basidiomycete fungus Dichomitus squalens.</title>
        <authorList>
            <consortium name="DOE Joint Genome Institute"/>
            <person name="Lopez S.C."/>
            <person name="Andreopoulos B."/>
            <person name="Pangilinan J."/>
            <person name="Lipzen A."/>
            <person name="Riley R."/>
            <person name="Ahrendt S."/>
            <person name="Ng V."/>
            <person name="Barry K."/>
            <person name="Daum C."/>
            <person name="Grigoriev I.V."/>
            <person name="Hilden K.S."/>
            <person name="Makela M.R."/>
            <person name="de Vries R.P."/>
        </authorList>
    </citation>
    <scope>NUCLEOTIDE SEQUENCE [LARGE SCALE GENOMIC DNA]</scope>
    <source>
        <strain evidence="1 2">CBS 464.89</strain>
    </source>
</reference>